<organism evidence="4 5">
    <name type="scientific">Scyliorhinus torazame</name>
    <name type="common">Cloudy catshark</name>
    <name type="synonym">Catulus torazame</name>
    <dbReference type="NCBI Taxonomy" id="75743"/>
    <lineage>
        <taxon>Eukaryota</taxon>
        <taxon>Metazoa</taxon>
        <taxon>Chordata</taxon>
        <taxon>Craniata</taxon>
        <taxon>Vertebrata</taxon>
        <taxon>Chondrichthyes</taxon>
        <taxon>Elasmobranchii</taxon>
        <taxon>Galeomorphii</taxon>
        <taxon>Galeoidea</taxon>
        <taxon>Carcharhiniformes</taxon>
        <taxon>Scyliorhinidae</taxon>
        <taxon>Scyliorhinus</taxon>
    </lineage>
</organism>
<dbReference type="PANTHER" id="PTHR44170">
    <property type="entry name" value="PROTEIN SIDEKICK"/>
    <property type="match status" value="1"/>
</dbReference>
<dbReference type="OrthoDB" id="8923370at2759"/>
<dbReference type="GO" id="GO:0016020">
    <property type="term" value="C:membrane"/>
    <property type="evidence" value="ECO:0007669"/>
    <property type="project" value="UniProtKB-SubCell"/>
</dbReference>
<dbReference type="PANTHER" id="PTHR44170:SF6">
    <property type="entry name" value="CONTACTIN"/>
    <property type="match status" value="1"/>
</dbReference>
<dbReference type="Pfam" id="PF13927">
    <property type="entry name" value="Ig_3"/>
    <property type="match status" value="1"/>
</dbReference>
<dbReference type="InterPro" id="IPR036179">
    <property type="entry name" value="Ig-like_dom_sf"/>
</dbReference>
<dbReference type="SMART" id="SM00408">
    <property type="entry name" value="IGc2"/>
    <property type="match status" value="1"/>
</dbReference>
<comment type="caution">
    <text evidence="4">The sequence shown here is derived from an EMBL/GenBank/DDBJ whole genome shotgun (WGS) entry which is preliminary data.</text>
</comment>
<evidence type="ECO:0000259" key="3">
    <source>
        <dbReference type="PROSITE" id="PS50835"/>
    </source>
</evidence>
<dbReference type="SUPFAM" id="SSF48726">
    <property type="entry name" value="Immunoglobulin"/>
    <property type="match status" value="1"/>
</dbReference>
<evidence type="ECO:0000313" key="4">
    <source>
        <dbReference type="EMBL" id="GCB81830.1"/>
    </source>
</evidence>
<reference evidence="4 5" key="1">
    <citation type="journal article" date="2018" name="Nat. Ecol. Evol.">
        <title>Shark genomes provide insights into elasmobranch evolution and the origin of vertebrates.</title>
        <authorList>
            <person name="Hara Y"/>
            <person name="Yamaguchi K"/>
            <person name="Onimaru K"/>
            <person name="Kadota M"/>
            <person name="Koyanagi M"/>
            <person name="Keeley SD"/>
            <person name="Tatsumi K"/>
            <person name="Tanaka K"/>
            <person name="Motone F"/>
            <person name="Kageyama Y"/>
            <person name="Nozu R"/>
            <person name="Adachi N"/>
            <person name="Nishimura O"/>
            <person name="Nakagawa R"/>
            <person name="Tanegashima C"/>
            <person name="Kiyatake I"/>
            <person name="Matsumoto R"/>
            <person name="Murakumo K"/>
            <person name="Nishida K"/>
            <person name="Terakita A"/>
            <person name="Kuratani S"/>
            <person name="Sato K"/>
            <person name="Hyodo S Kuraku.S."/>
        </authorList>
    </citation>
    <scope>NUCLEOTIDE SEQUENCE [LARGE SCALE GENOMIC DNA]</scope>
</reference>
<protein>
    <recommendedName>
        <fullName evidence="3">Ig-like domain-containing protein</fullName>
    </recommendedName>
</protein>
<dbReference type="STRING" id="75743.A0A401Q8X8"/>
<gene>
    <name evidence="4" type="ORF">scyTo_0022841</name>
</gene>
<evidence type="ECO:0000313" key="5">
    <source>
        <dbReference type="Proteomes" id="UP000288216"/>
    </source>
</evidence>
<dbReference type="GO" id="GO:0098609">
    <property type="term" value="P:cell-cell adhesion"/>
    <property type="evidence" value="ECO:0007669"/>
    <property type="project" value="TreeGrafter"/>
</dbReference>
<dbReference type="InterPro" id="IPR007110">
    <property type="entry name" value="Ig-like_dom"/>
</dbReference>
<dbReference type="AlphaFoldDB" id="A0A401Q8X8"/>
<dbReference type="Proteomes" id="UP000288216">
    <property type="component" value="Unassembled WGS sequence"/>
</dbReference>
<feature type="non-terminal residue" evidence="4">
    <location>
        <position position="1"/>
    </location>
</feature>
<dbReference type="InterPro" id="IPR003598">
    <property type="entry name" value="Ig_sub2"/>
</dbReference>
<accession>A0A401Q8X8</accession>
<keyword evidence="1" id="KW-0677">Repeat</keyword>
<dbReference type="FunFam" id="2.60.40.10:FF:000064">
    <property type="entry name" value="Contactin 1"/>
    <property type="match status" value="1"/>
</dbReference>
<keyword evidence="2" id="KW-1015">Disulfide bond</keyword>
<evidence type="ECO:0000256" key="1">
    <source>
        <dbReference type="ARBA" id="ARBA00022737"/>
    </source>
</evidence>
<feature type="domain" description="Ig-like" evidence="3">
    <location>
        <begin position="64"/>
        <end position="149"/>
    </location>
</feature>
<dbReference type="PROSITE" id="PS50835">
    <property type="entry name" value="IG_LIKE"/>
    <property type="match status" value="1"/>
</dbReference>
<keyword evidence="5" id="KW-1185">Reference proteome</keyword>
<evidence type="ECO:0000256" key="2">
    <source>
        <dbReference type="ARBA" id="ARBA00023157"/>
    </source>
</evidence>
<dbReference type="Gene3D" id="2.60.40.10">
    <property type="entry name" value="Immunoglobulins"/>
    <property type="match status" value="1"/>
</dbReference>
<name>A0A401Q8X8_SCYTO</name>
<sequence>LCPEAVSGPPHTCPDVSRVQLVAYSPALRRCRRTGHTAIVPAGSRAQGKAAEAADRGPGFIHQPRQVLIPVETGVRKVTLSCEAHGNPRPVYRWFRDGSLLELEAVPRYRLVGGSLIIEQPRDISDAGSYQCLASNAIGSILSREGRIRFTGK</sequence>
<dbReference type="InterPro" id="IPR013783">
    <property type="entry name" value="Ig-like_fold"/>
</dbReference>
<dbReference type="EMBL" id="BFAA01024376">
    <property type="protein sequence ID" value="GCB81830.1"/>
    <property type="molecule type" value="Genomic_DNA"/>
</dbReference>
<proteinExistence type="predicted"/>